<sequence length="137" mass="15754">MMLHNPPLIIVAHVPMVDALNANKGGHWGSTSPKVKVLREQGGWLMREKHKGRNHYFERCHINVRVLFPNKDRNRDTMNYYPTSKAHVDGFIDAKLAANDHEGIVIGPHLWPTRELSGIPRIAKFIYTIHHLDSTYE</sequence>
<name>A0A0A7HEV7_9CAUD</name>
<dbReference type="OrthoDB" id="13848at10239"/>
<reference evidence="1 2" key="1">
    <citation type="submission" date="2014-10" db="EMBL/GenBank/DDBJ databases">
        <title>Genome of vB_ArtM-ArV1 - first myovirus infecting Arthrobacter sp.</title>
        <authorList>
            <person name="Simoliunas E."/>
            <person name="Kaliniene L."/>
            <person name="Stasilo M."/>
            <person name="Meskys R."/>
        </authorList>
    </citation>
    <scope>NUCLEOTIDE SEQUENCE [LARGE SCALE GENOMIC DNA]</scope>
</reference>
<protein>
    <submittedName>
        <fullName evidence="1">Endodeoxyribonuclease</fullName>
    </submittedName>
</protein>
<dbReference type="Proteomes" id="UP000031071">
    <property type="component" value="Segment"/>
</dbReference>
<organism evidence="1 2">
    <name type="scientific">Arthrobacter phage vB_ArtM-ArV1</name>
    <dbReference type="NCBI Taxonomy" id="1566993"/>
    <lineage>
        <taxon>Viruses</taxon>
        <taxon>Duplodnaviria</taxon>
        <taxon>Heunggongvirae</taxon>
        <taxon>Uroviricota</taxon>
        <taxon>Caudoviricetes</taxon>
        <taxon>Klausavirus</taxon>
        <taxon>Klausavirus ArV1</taxon>
    </lineage>
</organism>
<dbReference type="KEGG" id="vg:23680924"/>
<dbReference type="GO" id="GO:0000287">
    <property type="term" value="F:magnesium ion binding"/>
    <property type="evidence" value="ECO:0007669"/>
    <property type="project" value="InterPro"/>
</dbReference>
<proteinExistence type="predicted"/>
<dbReference type="InterPro" id="IPR036614">
    <property type="entry name" value="RusA-like_sf"/>
</dbReference>
<dbReference type="EMBL" id="KM879463">
    <property type="protein sequence ID" value="AIZ01769.1"/>
    <property type="molecule type" value="Genomic_DNA"/>
</dbReference>
<dbReference type="SUPFAM" id="SSF103084">
    <property type="entry name" value="Holliday junction resolvase RusA"/>
    <property type="match status" value="1"/>
</dbReference>
<dbReference type="RefSeq" id="YP_009126115.1">
    <property type="nucleotide sequence ID" value="NC_026606.1"/>
</dbReference>
<evidence type="ECO:0000313" key="2">
    <source>
        <dbReference type="Proteomes" id="UP000031071"/>
    </source>
</evidence>
<dbReference type="Gene3D" id="3.30.1330.70">
    <property type="entry name" value="Holliday junction resolvase RusA"/>
    <property type="match status" value="1"/>
</dbReference>
<dbReference type="GO" id="GO:0006281">
    <property type="term" value="P:DNA repair"/>
    <property type="evidence" value="ECO:0007669"/>
    <property type="project" value="InterPro"/>
</dbReference>
<dbReference type="GeneID" id="23680924"/>
<accession>A0A0A7HEV7</accession>
<gene>
    <name evidence="1" type="ORF">ArV1_082</name>
</gene>
<keyword evidence="2" id="KW-1185">Reference proteome</keyword>
<dbReference type="GO" id="GO:0006310">
    <property type="term" value="P:DNA recombination"/>
    <property type="evidence" value="ECO:0007669"/>
    <property type="project" value="InterPro"/>
</dbReference>
<evidence type="ECO:0000313" key="1">
    <source>
        <dbReference type="EMBL" id="AIZ01769.1"/>
    </source>
</evidence>